<dbReference type="InterPro" id="IPR003732">
    <property type="entry name" value="Daa-tRNA_deacyls_DTD"/>
</dbReference>
<comment type="function">
    <text evidence="2">An aminoacyl-tRNA editing enzyme that deacylates mischarged D-aminoacyl-tRNAs. Also deacylates mischarged glycyl-tRNA(Ala), protecting cells against glycine mischarging by AlaRS. Acts via tRNA-based rather than protein-based catalysis; rejects L-amino acids rather than detecting D-amino acids in the active site. By recycling D-aminoacyl-tRNA to D-amino acids and free tRNA molecules, this enzyme counteracts the toxicity associated with the formation of D-aminoacyl-tRNA entities in vivo and helps enforce protein L-homochirality.</text>
</comment>
<proteinExistence type="inferred from homology"/>
<dbReference type="GO" id="GO:0019478">
    <property type="term" value="P:D-amino acid catabolic process"/>
    <property type="evidence" value="ECO:0007669"/>
    <property type="project" value="UniProtKB-UniRule"/>
</dbReference>
<sequence length="149" mass="16201">MRAVVQRVAHGAVYIEGQTFSSIGQGLVVLLGVRKGDTPADAQYLAEKIAHLRIFEDREGKLNRSVLDVGGAVLVVSQFTLYGDCRRGRRPSFTEAAPPAEAEPLYRCFIGELNARGVVTAEGRFQVRMLVEIANDGPVTVILESERGS</sequence>
<keyword evidence="2" id="KW-0963">Cytoplasm</keyword>
<dbReference type="GO" id="GO:0005737">
    <property type="term" value="C:cytoplasm"/>
    <property type="evidence" value="ECO:0007669"/>
    <property type="project" value="UniProtKB-SubCell"/>
</dbReference>
<comment type="similarity">
    <text evidence="1 2">Belongs to the DTD family.</text>
</comment>
<dbReference type="PANTHER" id="PTHR10472:SF5">
    <property type="entry name" value="D-AMINOACYL-TRNA DEACYLASE 1"/>
    <property type="match status" value="1"/>
</dbReference>
<keyword evidence="2" id="KW-0694">RNA-binding</keyword>
<dbReference type="GO" id="GO:0051500">
    <property type="term" value="F:D-tyrosyl-tRNA(Tyr) deacylase activity"/>
    <property type="evidence" value="ECO:0007669"/>
    <property type="project" value="TreeGrafter"/>
</dbReference>
<evidence type="ECO:0000256" key="2">
    <source>
        <dbReference type="HAMAP-Rule" id="MF_00518"/>
    </source>
</evidence>
<dbReference type="FunFam" id="3.50.80.10:FF:000001">
    <property type="entry name" value="D-aminoacyl-tRNA deacylase"/>
    <property type="match status" value="1"/>
</dbReference>
<evidence type="ECO:0000256" key="1">
    <source>
        <dbReference type="ARBA" id="ARBA00009673"/>
    </source>
</evidence>
<dbReference type="NCBIfam" id="TIGR00256">
    <property type="entry name" value="D-aminoacyl-tRNA deacylase"/>
    <property type="match status" value="1"/>
</dbReference>
<comment type="subunit">
    <text evidence="2">Homodimer.</text>
</comment>
<dbReference type="PANTHER" id="PTHR10472">
    <property type="entry name" value="D-TYROSYL-TRNA TYR DEACYLASE"/>
    <property type="match status" value="1"/>
</dbReference>
<accession>A0A7C2E2D3</accession>
<comment type="caution">
    <text evidence="3">The sequence shown here is derived from an EMBL/GenBank/DDBJ whole genome shotgun (WGS) entry which is preliminary data.</text>
</comment>
<organism evidence="3">
    <name type="scientific">Ammonifex degensii</name>
    <dbReference type="NCBI Taxonomy" id="42838"/>
    <lineage>
        <taxon>Bacteria</taxon>
        <taxon>Bacillati</taxon>
        <taxon>Bacillota</taxon>
        <taxon>Clostridia</taxon>
        <taxon>Thermoanaerobacterales</taxon>
        <taxon>Thermoanaerobacteraceae</taxon>
        <taxon>Ammonifex</taxon>
    </lineage>
</organism>
<protein>
    <recommendedName>
        <fullName evidence="2">D-aminoacyl-tRNA deacylase</fullName>
        <shortName evidence="2">DTD</shortName>
        <ecNumber evidence="2">3.1.1.96</ecNumber>
    </recommendedName>
    <alternativeName>
        <fullName evidence="2">Gly-tRNA(Ala) deacylase</fullName>
        <ecNumber evidence="2">3.1.1.-</ecNumber>
    </alternativeName>
</protein>
<dbReference type="EC" id="3.1.1.-" evidence="2"/>
<dbReference type="Pfam" id="PF02580">
    <property type="entry name" value="Tyr_Deacylase"/>
    <property type="match status" value="1"/>
</dbReference>
<gene>
    <name evidence="2" type="primary">dtd</name>
    <name evidence="3" type="ORF">ENQ34_02770</name>
</gene>
<dbReference type="SUPFAM" id="SSF69500">
    <property type="entry name" value="DTD-like"/>
    <property type="match status" value="1"/>
</dbReference>
<dbReference type="EMBL" id="DSMU01000179">
    <property type="protein sequence ID" value="HEL65589.1"/>
    <property type="molecule type" value="Genomic_DNA"/>
</dbReference>
<dbReference type="Gene3D" id="3.50.80.10">
    <property type="entry name" value="D-tyrosyl-tRNA(Tyr) deacylase"/>
    <property type="match status" value="1"/>
</dbReference>
<comment type="catalytic activity">
    <reaction evidence="2">
        <text>a D-aminoacyl-tRNA + H2O = a tRNA + a D-alpha-amino acid + H(+)</text>
        <dbReference type="Rhea" id="RHEA:13953"/>
        <dbReference type="Rhea" id="RHEA-COMP:10123"/>
        <dbReference type="Rhea" id="RHEA-COMP:10124"/>
        <dbReference type="ChEBI" id="CHEBI:15377"/>
        <dbReference type="ChEBI" id="CHEBI:15378"/>
        <dbReference type="ChEBI" id="CHEBI:59871"/>
        <dbReference type="ChEBI" id="CHEBI:78442"/>
        <dbReference type="ChEBI" id="CHEBI:79333"/>
        <dbReference type="EC" id="3.1.1.96"/>
    </reaction>
</comment>
<dbReference type="InterPro" id="IPR023509">
    <property type="entry name" value="DTD-like_sf"/>
</dbReference>
<dbReference type="GO" id="GO:0106026">
    <property type="term" value="F:Gly-tRNA(Ala) deacylase activity"/>
    <property type="evidence" value="ECO:0007669"/>
    <property type="project" value="UniProtKB-UniRule"/>
</dbReference>
<evidence type="ECO:0000313" key="3">
    <source>
        <dbReference type="EMBL" id="HEL65589.1"/>
    </source>
</evidence>
<dbReference type="GO" id="GO:0043908">
    <property type="term" value="F:Ser(Gly)-tRNA(Ala) hydrolase activity"/>
    <property type="evidence" value="ECO:0007669"/>
    <property type="project" value="UniProtKB-UniRule"/>
</dbReference>
<comment type="domain">
    <text evidence="2">A Gly-cisPro motif from one monomer fits into the active site of the other monomer to allow specific chiral rejection of L-amino acids.</text>
</comment>
<name>A0A7C2E2D3_9THEO</name>
<reference evidence="3" key="1">
    <citation type="journal article" date="2020" name="mSystems">
        <title>Genome- and Community-Level Interaction Insights into Carbon Utilization and Element Cycling Functions of Hydrothermarchaeota in Hydrothermal Sediment.</title>
        <authorList>
            <person name="Zhou Z."/>
            <person name="Liu Y."/>
            <person name="Xu W."/>
            <person name="Pan J."/>
            <person name="Luo Z.H."/>
            <person name="Li M."/>
        </authorList>
    </citation>
    <scope>NUCLEOTIDE SEQUENCE [LARGE SCALE GENOMIC DNA]</scope>
    <source>
        <strain evidence="3">SpSt-300</strain>
    </source>
</reference>
<feature type="short sequence motif" description="Gly-cisPro motif, important for rejection of L-amino acids" evidence="2">
    <location>
        <begin position="137"/>
        <end position="138"/>
    </location>
</feature>
<dbReference type="GO" id="GO:0000049">
    <property type="term" value="F:tRNA binding"/>
    <property type="evidence" value="ECO:0007669"/>
    <property type="project" value="UniProtKB-UniRule"/>
</dbReference>
<keyword evidence="2 3" id="KW-0378">Hydrolase</keyword>
<comment type="catalytic activity">
    <reaction evidence="2">
        <text>glycyl-tRNA(Ala) + H2O = tRNA(Ala) + glycine + H(+)</text>
        <dbReference type="Rhea" id="RHEA:53744"/>
        <dbReference type="Rhea" id="RHEA-COMP:9657"/>
        <dbReference type="Rhea" id="RHEA-COMP:13640"/>
        <dbReference type="ChEBI" id="CHEBI:15377"/>
        <dbReference type="ChEBI" id="CHEBI:15378"/>
        <dbReference type="ChEBI" id="CHEBI:57305"/>
        <dbReference type="ChEBI" id="CHEBI:78442"/>
        <dbReference type="ChEBI" id="CHEBI:78522"/>
    </reaction>
</comment>
<keyword evidence="2" id="KW-0820">tRNA-binding</keyword>
<dbReference type="HAMAP" id="MF_00518">
    <property type="entry name" value="Deacylase_Dtd"/>
    <property type="match status" value="1"/>
</dbReference>
<comment type="subcellular location">
    <subcellularLocation>
        <location evidence="2">Cytoplasm</location>
    </subcellularLocation>
</comment>
<dbReference type="EC" id="3.1.1.96" evidence="2"/>
<dbReference type="AlphaFoldDB" id="A0A7C2E2D3"/>